<feature type="chain" id="PRO_5024272780" description="SGNH hydrolase-type esterase domain-containing protein" evidence="1">
    <location>
        <begin position="21"/>
        <end position="230"/>
    </location>
</feature>
<feature type="domain" description="SGNH hydrolase-type esterase" evidence="2">
    <location>
        <begin position="35"/>
        <end position="209"/>
    </location>
</feature>
<dbReference type="InterPro" id="IPR036514">
    <property type="entry name" value="SGNH_hydro_sf"/>
</dbReference>
<reference evidence="3 4" key="1">
    <citation type="submission" date="2019-08" db="EMBL/GenBank/DDBJ databases">
        <title>Bradyrhizobium hipponensis sp. nov., a rhizobium isolated from a Lupinus angustifolius root nodule in Tunisia.</title>
        <authorList>
            <person name="Off K."/>
            <person name="Rejili M."/>
            <person name="Mars M."/>
            <person name="Brachmann A."/>
            <person name="Marin M."/>
        </authorList>
    </citation>
    <scope>NUCLEOTIDE SEQUENCE [LARGE SCALE GENOMIC DNA]</scope>
    <source>
        <strain evidence="3 4">CTAW11</strain>
    </source>
</reference>
<dbReference type="RefSeq" id="WP_148753556.1">
    <property type="nucleotide sequence ID" value="NZ_VSSR01000042.1"/>
</dbReference>
<evidence type="ECO:0000313" key="4">
    <source>
        <dbReference type="Proteomes" id="UP000324853"/>
    </source>
</evidence>
<keyword evidence="1" id="KW-0732">Signal</keyword>
<dbReference type="Proteomes" id="UP000324853">
    <property type="component" value="Unassembled WGS sequence"/>
</dbReference>
<dbReference type="Pfam" id="PF13472">
    <property type="entry name" value="Lipase_GDSL_2"/>
    <property type="match status" value="1"/>
</dbReference>
<dbReference type="InterPro" id="IPR013830">
    <property type="entry name" value="SGNH_hydro"/>
</dbReference>
<evidence type="ECO:0000313" key="3">
    <source>
        <dbReference type="EMBL" id="TYL80173.1"/>
    </source>
</evidence>
<dbReference type="AlphaFoldDB" id="A0A5S4WEZ3"/>
<sequence>MRYARVISIILWLFPSIACAAELLVPPGSIVAFEGDSLTYGIDFSETHGKPRINGSVQPRSLVPFPEEVARLLSGRVEILNRGYPGDRSVDGIKRWAEVPPASIVFIMYGTNDFGNFGHRAEGSIDPHSFKANLRELVLRRKKAGSQIVLLTPPPLEDRDLDIGLEDYRRIVREVAKQENTRIVETAGLIKDVPSKWTDSTHLSAASNRALAAGLAAMIEISGQGASNSQ</sequence>
<evidence type="ECO:0000259" key="2">
    <source>
        <dbReference type="Pfam" id="PF13472"/>
    </source>
</evidence>
<evidence type="ECO:0000256" key="1">
    <source>
        <dbReference type="SAM" id="SignalP"/>
    </source>
</evidence>
<dbReference type="OrthoDB" id="7410605at2"/>
<keyword evidence="4" id="KW-1185">Reference proteome</keyword>
<name>A0A5S4WEZ3_9BRAD</name>
<gene>
    <name evidence="3" type="ORF">FXB38_24720</name>
</gene>
<organism evidence="3 4">
    <name type="scientific">Bradyrhizobium cytisi</name>
    <dbReference type="NCBI Taxonomy" id="515489"/>
    <lineage>
        <taxon>Bacteria</taxon>
        <taxon>Pseudomonadati</taxon>
        <taxon>Pseudomonadota</taxon>
        <taxon>Alphaproteobacteria</taxon>
        <taxon>Hyphomicrobiales</taxon>
        <taxon>Nitrobacteraceae</taxon>
        <taxon>Bradyrhizobium</taxon>
    </lineage>
</organism>
<dbReference type="EMBL" id="VSSR01000042">
    <property type="protein sequence ID" value="TYL80173.1"/>
    <property type="molecule type" value="Genomic_DNA"/>
</dbReference>
<dbReference type="Gene3D" id="3.40.50.1110">
    <property type="entry name" value="SGNH hydrolase"/>
    <property type="match status" value="1"/>
</dbReference>
<feature type="signal peptide" evidence="1">
    <location>
        <begin position="1"/>
        <end position="20"/>
    </location>
</feature>
<dbReference type="PANTHER" id="PTHR30383">
    <property type="entry name" value="THIOESTERASE 1/PROTEASE 1/LYSOPHOSPHOLIPASE L1"/>
    <property type="match status" value="1"/>
</dbReference>
<proteinExistence type="predicted"/>
<accession>A0A5S4WEZ3</accession>
<dbReference type="InterPro" id="IPR051532">
    <property type="entry name" value="Ester_Hydrolysis_Enzymes"/>
</dbReference>
<protein>
    <recommendedName>
        <fullName evidence="2">SGNH hydrolase-type esterase domain-containing protein</fullName>
    </recommendedName>
</protein>
<dbReference type="SUPFAM" id="SSF52266">
    <property type="entry name" value="SGNH hydrolase"/>
    <property type="match status" value="1"/>
</dbReference>
<dbReference type="GO" id="GO:0016788">
    <property type="term" value="F:hydrolase activity, acting on ester bonds"/>
    <property type="evidence" value="ECO:0007669"/>
    <property type="project" value="UniProtKB-ARBA"/>
</dbReference>
<comment type="caution">
    <text evidence="3">The sequence shown here is derived from an EMBL/GenBank/DDBJ whole genome shotgun (WGS) entry which is preliminary data.</text>
</comment>